<keyword evidence="3" id="KW-0044">Antibiotic</keyword>
<keyword evidence="8" id="KW-1185">Reference proteome</keyword>
<comment type="similarity">
    <text evidence="1">Belongs to the neocarzinostatin family.</text>
</comment>
<dbReference type="InterPro" id="IPR027273">
    <property type="entry name" value="Neocarzinostatin-like"/>
</dbReference>
<dbReference type="Pfam" id="PF00960">
    <property type="entry name" value="Neocarzinostat"/>
    <property type="match status" value="1"/>
</dbReference>
<gene>
    <name evidence="7" type="ORF">SAMN04489727_7515</name>
</gene>
<keyword evidence="5" id="KW-1015">Disulfide bond</keyword>
<evidence type="ECO:0000256" key="6">
    <source>
        <dbReference type="SAM" id="SignalP"/>
    </source>
</evidence>
<evidence type="ECO:0000256" key="4">
    <source>
        <dbReference type="ARBA" id="ARBA00023125"/>
    </source>
</evidence>
<evidence type="ECO:0000256" key="3">
    <source>
        <dbReference type="ARBA" id="ARBA00023022"/>
    </source>
</evidence>
<dbReference type="OrthoDB" id="5191986at2"/>
<feature type="chain" id="PRO_5011737092" evidence="6">
    <location>
        <begin position="29"/>
        <end position="140"/>
    </location>
</feature>
<evidence type="ECO:0000256" key="5">
    <source>
        <dbReference type="ARBA" id="ARBA00023157"/>
    </source>
</evidence>
<evidence type="ECO:0000313" key="8">
    <source>
        <dbReference type="Proteomes" id="UP000199622"/>
    </source>
</evidence>
<evidence type="ECO:0000256" key="2">
    <source>
        <dbReference type="ARBA" id="ARBA00022529"/>
    </source>
</evidence>
<reference evidence="8" key="1">
    <citation type="submission" date="2016-10" db="EMBL/GenBank/DDBJ databases">
        <authorList>
            <person name="Varghese N."/>
            <person name="Submissions S."/>
        </authorList>
    </citation>
    <scope>NUCLEOTIDE SEQUENCE [LARGE SCALE GENOMIC DNA]</scope>
    <source>
        <strain evidence="8">DSM 44544</strain>
    </source>
</reference>
<evidence type="ECO:0000313" key="7">
    <source>
        <dbReference type="EMBL" id="SED34999.1"/>
    </source>
</evidence>
<dbReference type="GO" id="GO:0003677">
    <property type="term" value="F:DNA binding"/>
    <property type="evidence" value="ECO:0007669"/>
    <property type="project" value="UniProtKB-KW"/>
</dbReference>
<dbReference type="AlphaFoldDB" id="A0A1H4ZY08"/>
<name>A0A1H4ZY08_9PSEU</name>
<dbReference type="InterPro" id="IPR002186">
    <property type="entry name" value="Neocarzinostatin_fam"/>
</dbReference>
<dbReference type="RefSeq" id="WP_143060757.1">
    <property type="nucleotide sequence ID" value="NZ_FNSO01000004.1"/>
</dbReference>
<accession>A0A1H4ZY08</accession>
<organism evidence="7 8">
    <name type="scientific">Amycolatopsis tolypomycina</name>
    <dbReference type="NCBI Taxonomy" id="208445"/>
    <lineage>
        <taxon>Bacteria</taxon>
        <taxon>Bacillati</taxon>
        <taxon>Actinomycetota</taxon>
        <taxon>Actinomycetes</taxon>
        <taxon>Pseudonocardiales</taxon>
        <taxon>Pseudonocardiaceae</taxon>
        <taxon>Amycolatopsis</taxon>
    </lineage>
</organism>
<dbReference type="Gene3D" id="2.60.40.230">
    <property type="entry name" value="Neocarzinostatin-like"/>
    <property type="match status" value="1"/>
</dbReference>
<feature type="signal peptide" evidence="6">
    <location>
        <begin position="1"/>
        <end position="28"/>
    </location>
</feature>
<dbReference type="EMBL" id="FNSO01000004">
    <property type="protein sequence ID" value="SED34999.1"/>
    <property type="molecule type" value="Genomic_DNA"/>
</dbReference>
<keyword evidence="2" id="KW-0929">Antimicrobial</keyword>
<dbReference type="SUPFAM" id="SSF49319">
    <property type="entry name" value="Actinoxanthin-like"/>
    <property type="match status" value="1"/>
</dbReference>
<proteinExistence type="inferred from homology"/>
<keyword evidence="4" id="KW-0238">DNA-binding</keyword>
<dbReference type="Proteomes" id="UP000199622">
    <property type="component" value="Unassembled WGS sequence"/>
</dbReference>
<protein>
    <submittedName>
        <fullName evidence="7">Neocarzinostatin family protein</fullName>
    </submittedName>
</protein>
<sequence>MGKKIRRLATVVAAAAGLVAATAPAASAAAPVHLFAAPTFALSANATVAAVVTGLPANGTFWVGECGWVPTGCAGNPATVVEVHSDANGVAFTTIVAQKVYVGNIGDGVDVTVDCAAVQCTLGVYDVSVTALDRVNIHFR</sequence>
<evidence type="ECO:0000256" key="1">
    <source>
        <dbReference type="ARBA" id="ARBA00010648"/>
    </source>
</evidence>
<keyword evidence="6" id="KW-0732">Signal</keyword>
<dbReference type="GO" id="GO:0042742">
    <property type="term" value="P:defense response to bacterium"/>
    <property type="evidence" value="ECO:0007669"/>
    <property type="project" value="UniProtKB-KW"/>
</dbReference>